<dbReference type="RefSeq" id="WP_326123646.1">
    <property type="nucleotide sequence ID" value="NZ_JARSFG010000016.1"/>
</dbReference>
<dbReference type="EMBL" id="JARSFG010000016">
    <property type="protein sequence ID" value="MEC1179150.1"/>
    <property type="molecule type" value="Genomic_DNA"/>
</dbReference>
<sequence>MIHCSDRQFVHELIVFELAIRTLKYDFSLLPTFKMHRFYAHMLEQFVESLRIEYAICKKLLAKKGIRLAQFVKVDAYFCDVRLVTAGEELTIRYANQALKIAVEELLFKKLKNESLFPKKHL</sequence>
<proteinExistence type="predicted"/>
<evidence type="ECO:0000313" key="2">
    <source>
        <dbReference type="Proteomes" id="UP001344888"/>
    </source>
</evidence>
<keyword evidence="2" id="KW-1185">Reference proteome</keyword>
<reference evidence="1 2" key="1">
    <citation type="submission" date="2023-03" db="EMBL/GenBank/DDBJ databases">
        <title>Bacillus Genome Sequencing.</title>
        <authorList>
            <person name="Dunlap C."/>
        </authorList>
    </citation>
    <scope>NUCLEOTIDE SEQUENCE [LARGE SCALE GENOMIC DNA]</scope>
    <source>
        <strain evidence="1 2">B-59205</strain>
    </source>
</reference>
<gene>
    <name evidence="1" type="ORF">P9B03_11705</name>
</gene>
<organism evidence="1 2">
    <name type="scientific">Metasolibacillus meyeri</name>
    <dbReference type="NCBI Taxonomy" id="1071052"/>
    <lineage>
        <taxon>Bacteria</taxon>
        <taxon>Bacillati</taxon>
        <taxon>Bacillota</taxon>
        <taxon>Bacilli</taxon>
        <taxon>Bacillales</taxon>
        <taxon>Caryophanaceae</taxon>
        <taxon>Metasolibacillus</taxon>
    </lineage>
</organism>
<protein>
    <submittedName>
        <fullName evidence="1">Aconitate hydratase</fullName>
    </submittedName>
</protein>
<name>A0AAW9NT77_9BACL</name>
<accession>A0AAW9NT77</accession>
<dbReference type="InterPro" id="IPR058600">
    <property type="entry name" value="YhjD-like"/>
</dbReference>
<dbReference type="Pfam" id="PF26325">
    <property type="entry name" value="YhjD"/>
    <property type="match status" value="1"/>
</dbReference>
<dbReference type="Proteomes" id="UP001344888">
    <property type="component" value="Unassembled WGS sequence"/>
</dbReference>
<evidence type="ECO:0000313" key="1">
    <source>
        <dbReference type="EMBL" id="MEC1179150.1"/>
    </source>
</evidence>
<comment type="caution">
    <text evidence="1">The sequence shown here is derived from an EMBL/GenBank/DDBJ whole genome shotgun (WGS) entry which is preliminary data.</text>
</comment>
<dbReference type="AlphaFoldDB" id="A0AAW9NT77"/>